<dbReference type="AlphaFoldDB" id="A0A8S0X2D8"/>
<dbReference type="InterPro" id="IPR054722">
    <property type="entry name" value="PolX-like_BBD"/>
</dbReference>
<dbReference type="InterPro" id="IPR057670">
    <property type="entry name" value="SH3_retrovirus"/>
</dbReference>
<name>A0A8S0X2D8_CYCAE</name>
<evidence type="ECO:0000256" key="23">
    <source>
        <dbReference type="SAM" id="MobiDB-lite"/>
    </source>
</evidence>
<dbReference type="PROSITE" id="PS50994">
    <property type="entry name" value="INTEGRASE"/>
    <property type="match status" value="1"/>
</dbReference>
<dbReference type="GO" id="GO:0005524">
    <property type="term" value="F:ATP binding"/>
    <property type="evidence" value="ECO:0007669"/>
    <property type="project" value="UniProtKB-KW"/>
</dbReference>
<evidence type="ECO:0000256" key="19">
    <source>
        <dbReference type="ARBA" id="ARBA00023172"/>
    </source>
</evidence>
<keyword evidence="9" id="KW-0547">Nucleotide-binding</keyword>
<evidence type="ECO:0008006" key="28">
    <source>
        <dbReference type="Google" id="ProtNLM"/>
    </source>
</evidence>
<dbReference type="PROSITE" id="PS50158">
    <property type="entry name" value="ZF_CCHC"/>
    <property type="match status" value="1"/>
</dbReference>
<organism evidence="26 27">
    <name type="scientific">Cyclocybe aegerita</name>
    <name type="common">Black poplar mushroom</name>
    <name type="synonym">Agrocybe aegerita</name>
    <dbReference type="NCBI Taxonomy" id="1973307"/>
    <lineage>
        <taxon>Eukaryota</taxon>
        <taxon>Fungi</taxon>
        <taxon>Dikarya</taxon>
        <taxon>Basidiomycota</taxon>
        <taxon>Agaricomycotina</taxon>
        <taxon>Agaricomycetes</taxon>
        <taxon>Agaricomycetidae</taxon>
        <taxon>Agaricales</taxon>
        <taxon>Agaricineae</taxon>
        <taxon>Bolbitiaceae</taxon>
        <taxon>Cyclocybe</taxon>
    </lineage>
</organism>
<keyword evidence="13" id="KW-0460">Magnesium</keyword>
<keyword evidence="12" id="KW-0067">ATP-binding</keyword>
<evidence type="ECO:0000256" key="11">
    <source>
        <dbReference type="ARBA" id="ARBA00022801"/>
    </source>
</evidence>
<dbReference type="Pfam" id="PF25597">
    <property type="entry name" value="SH3_retrovirus"/>
    <property type="match status" value="1"/>
</dbReference>
<keyword evidence="17" id="KW-0239">DNA-directed DNA polymerase</keyword>
<dbReference type="Pfam" id="PF22936">
    <property type="entry name" value="Pol_BBD"/>
    <property type="match status" value="1"/>
</dbReference>
<dbReference type="GO" id="GO:0032196">
    <property type="term" value="P:transposition"/>
    <property type="evidence" value="ECO:0007669"/>
    <property type="project" value="UniProtKB-KW"/>
</dbReference>
<evidence type="ECO:0000256" key="22">
    <source>
        <dbReference type="PROSITE-ProRule" id="PRU00047"/>
    </source>
</evidence>
<evidence type="ECO:0000256" key="1">
    <source>
        <dbReference type="ARBA" id="ARBA00002180"/>
    </source>
</evidence>
<evidence type="ECO:0000313" key="26">
    <source>
        <dbReference type="EMBL" id="CAA7264972.1"/>
    </source>
</evidence>
<evidence type="ECO:0000256" key="14">
    <source>
        <dbReference type="ARBA" id="ARBA00022884"/>
    </source>
</evidence>
<keyword evidence="22" id="KW-0862">Zinc</keyword>
<evidence type="ECO:0000256" key="7">
    <source>
        <dbReference type="ARBA" id="ARBA00022722"/>
    </source>
</evidence>
<dbReference type="PANTHER" id="PTHR42648">
    <property type="entry name" value="TRANSPOSASE, PUTATIVE-RELATED"/>
    <property type="match status" value="1"/>
</dbReference>
<dbReference type="GO" id="GO:0003887">
    <property type="term" value="F:DNA-directed DNA polymerase activity"/>
    <property type="evidence" value="ECO:0007669"/>
    <property type="project" value="UniProtKB-KW"/>
</dbReference>
<keyword evidence="14" id="KW-0694">RNA-binding</keyword>
<dbReference type="SUPFAM" id="SSF53098">
    <property type="entry name" value="Ribonuclease H-like"/>
    <property type="match status" value="1"/>
</dbReference>
<dbReference type="InterPro" id="IPR036875">
    <property type="entry name" value="Znf_CCHC_sf"/>
</dbReference>
<keyword evidence="8" id="KW-0479">Metal-binding</keyword>
<keyword evidence="4" id="KW-0507">mRNA processing</keyword>
<keyword evidence="15" id="KW-0229">DNA integration</keyword>
<feature type="domain" description="CCHC-type" evidence="24">
    <location>
        <begin position="288"/>
        <end position="303"/>
    </location>
</feature>
<dbReference type="GO" id="GO:0006310">
    <property type="term" value="P:DNA recombination"/>
    <property type="evidence" value="ECO:0007669"/>
    <property type="project" value="UniProtKB-KW"/>
</dbReference>
<dbReference type="InterPro" id="IPR039537">
    <property type="entry name" value="Retrotran_Ty1/copia-like"/>
</dbReference>
<dbReference type="GO" id="GO:0008270">
    <property type="term" value="F:zinc ion binding"/>
    <property type="evidence" value="ECO:0007669"/>
    <property type="project" value="UniProtKB-KW"/>
</dbReference>
<evidence type="ECO:0000313" key="27">
    <source>
        <dbReference type="Proteomes" id="UP000467700"/>
    </source>
</evidence>
<keyword evidence="2" id="KW-0815">Transposition</keyword>
<evidence type="ECO:0000256" key="15">
    <source>
        <dbReference type="ARBA" id="ARBA00022908"/>
    </source>
</evidence>
<evidence type="ECO:0000256" key="17">
    <source>
        <dbReference type="ARBA" id="ARBA00022932"/>
    </source>
</evidence>
<dbReference type="GO" id="GO:0003964">
    <property type="term" value="F:RNA-directed DNA polymerase activity"/>
    <property type="evidence" value="ECO:0007669"/>
    <property type="project" value="UniProtKB-KW"/>
</dbReference>
<keyword evidence="17" id="KW-0808">Transferase</keyword>
<dbReference type="PANTHER" id="PTHR42648:SF11">
    <property type="entry name" value="TRANSPOSON TY4-P GAG-POL POLYPROTEIN"/>
    <property type="match status" value="1"/>
</dbReference>
<keyword evidence="11" id="KW-0378">Hydrolase</keyword>
<dbReference type="GO" id="GO:0015074">
    <property type="term" value="P:DNA integration"/>
    <property type="evidence" value="ECO:0007669"/>
    <property type="project" value="UniProtKB-KW"/>
</dbReference>
<comment type="catalytic activity">
    <reaction evidence="21">
        <text>DNA(n) + a 2'-deoxyribonucleoside 5'-triphosphate = DNA(n+1) + diphosphate</text>
        <dbReference type="Rhea" id="RHEA:22508"/>
        <dbReference type="Rhea" id="RHEA-COMP:17339"/>
        <dbReference type="Rhea" id="RHEA-COMP:17340"/>
        <dbReference type="ChEBI" id="CHEBI:33019"/>
        <dbReference type="ChEBI" id="CHEBI:61560"/>
        <dbReference type="ChEBI" id="CHEBI:173112"/>
        <dbReference type="EC" id="2.7.7.7"/>
    </reaction>
</comment>
<evidence type="ECO:0000256" key="5">
    <source>
        <dbReference type="ARBA" id="ARBA00022670"/>
    </source>
</evidence>
<feature type="compositionally biased region" description="Polar residues" evidence="23">
    <location>
        <begin position="837"/>
        <end position="846"/>
    </location>
</feature>
<dbReference type="InterPro" id="IPR001878">
    <property type="entry name" value="Znf_CCHC"/>
</dbReference>
<keyword evidence="3" id="KW-1188">Viral release from host cell</keyword>
<dbReference type="InterPro" id="IPR036397">
    <property type="entry name" value="RNaseH_sf"/>
</dbReference>
<dbReference type="Gene3D" id="3.30.420.10">
    <property type="entry name" value="Ribonuclease H-like superfamily/Ribonuclease H"/>
    <property type="match status" value="2"/>
</dbReference>
<evidence type="ECO:0000256" key="18">
    <source>
        <dbReference type="ARBA" id="ARBA00023113"/>
    </source>
</evidence>
<dbReference type="InterPro" id="IPR001584">
    <property type="entry name" value="Integrase_cat-core"/>
</dbReference>
<dbReference type="GO" id="GO:0003723">
    <property type="term" value="F:RNA binding"/>
    <property type="evidence" value="ECO:0007669"/>
    <property type="project" value="UniProtKB-KW"/>
</dbReference>
<evidence type="ECO:0000256" key="20">
    <source>
        <dbReference type="ARBA" id="ARBA00048173"/>
    </source>
</evidence>
<evidence type="ECO:0000259" key="25">
    <source>
        <dbReference type="PROSITE" id="PS50994"/>
    </source>
</evidence>
<evidence type="ECO:0000256" key="21">
    <source>
        <dbReference type="ARBA" id="ARBA00049244"/>
    </source>
</evidence>
<keyword evidence="19" id="KW-0233">DNA recombination</keyword>
<evidence type="ECO:0000256" key="3">
    <source>
        <dbReference type="ARBA" id="ARBA00022612"/>
    </source>
</evidence>
<comment type="catalytic activity">
    <reaction evidence="20">
        <text>DNA(n) + a 2'-deoxyribonucleoside 5'-triphosphate = DNA(n+1) + diphosphate</text>
        <dbReference type="Rhea" id="RHEA:22508"/>
        <dbReference type="Rhea" id="RHEA-COMP:17339"/>
        <dbReference type="Rhea" id="RHEA-COMP:17340"/>
        <dbReference type="ChEBI" id="CHEBI:33019"/>
        <dbReference type="ChEBI" id="CHEBI:61560"/>
        <dbReference type="ChEBI" id="CHEBI:173112"/>
        <dbReference type="EC" id="2.7.7.49"/>
    </reaction>
</comment>
<evidence type="ECO:0000256" key="16">
    <source>
        <dbReference type="ARBA" id="ARBA00022918"/>
    </source>
</evidence>
<comment type="caution">
    <text evidence="26">The sequence shown here is derived from an EMBL/GenBank/DDBJ whole genome shotgun (WGS) entry which is preliminary data.</text>
</comment>
<reference evidence="26 27" key="1">
    <citation type="submission" date="2020-01" db="EMBL/GenBank/DDBJ databases">
        <authorList>
            <person name="Gupta K D."/>
        </authorList>
    </citation>
    <scope>NUCLEOTIDE SEQUENCE [LARGE SCALE GENOMIC DNA]</scope>
</reference>
<comment type="function">
    <text evidence="1">The aspartyl protease (PR) mediates the proteolytic cleavages of the Gag and Gag-Pol polyproteins after assembly of the VLP.</text>
</comment>
<evidence type="ECO:0000256" key="2">
    <source>
        <dbReference type="ARBA" id="ARBA00022578"/>
    </source>
</evidence>
<feature type="domain" description="Integrase catalytic" evidence="25">
    <location>
        <begin position="674"/>
        <end position="748"/>
    </location>
</feature>
<evidence type="ECO:0000256" key="9">
    <source>
        <dbReference type="ARBA" id="ARBA00022741"/>
    </source>
</evidence>
<keyword evidence="10" id="KW-0255">Endonuclease</keyword>
<evidence type="ECO:0000259" key="24">
    <source>
        <dbReference type="PROSITE" id="PS50158"/>
    </source>
</evidence>
<evidence type="ECO:0000256" key="8">
    <source>
        <dbReference type="ARBA" id="ARBA00022723"/>
    </source>
</evidence>
<keyword evidence="6" id="KW-0548">Nucleotidyltransferase</keyword>
<keyword evidence="5" id="KW-0645">Protease</keyword>
<evidence type="ECO:0000256" key="6">
    <source>
        <dbReference type="ARBA" id="ARBA00022695"/>
    </source>
</evidence>
<feature type="region of interest" description="Disordered" evidence="23">
    <location>
        <begin position="831"/>
        <end position="895"/>
    </location>
</feature>
<evidence type="ECO:0000256" key="12">
    <source>
        <dbReference type="ARBA" id="ARBA00022840"/>
    </source>
</evidence>
<sequence>MSTATTSLSNTLPSSIPKLDASSLNWAIFAVQFQDAVEAKGFWGHFIGTDPRPVPAATPTPAPTPATVTACAATAAVVGAAPPTIGATATPTAAEIAAMEKWDKDERAAKSLLTQRIPDSMLMRIHWKKTVFERWSTIVSEYTEKGAYAQTEMRMKFLGSKCPDKGNVREFLDSLATKREQLASVGVDIGEKDYRSTILQSLPIPLSNFASAQLAAARMFSPTGTIAPDTLIWLIGEEYDRQKSQRSGRSGKAREDDRDEVMAVSSNTLNNMGGGQAVNGGGGSSRGCWKCGNLGHCKSQCPKMRKIVDKLTQKAASLKAGGSANVVEVEEGDSDGVFVVMVESDDEMSVHGSMPGLQSNTNTVTGSDDYSDADSDSLLVPHQSDALMDSDWFSDVGSDAGDYDNPFWSSEDGSNEEEERLMAEFYAIINTVKEKFDFVNLTEIPPQTLRGANKNNFSATGVGELIIDVPSGVNMKQLHLTEVLYSPEVGYTLVSIGRLDEKGFSATFAHGKCVIRGPKGEEVGEVAKNAKGLYHVEHDDDTVNSAIETITLDQFHHRMGHISPEVARRLVSNKFVTGVRLTTMSTSGDPFFCESCIYAKATRKSVPKERARERASEFGGEVHSDLWGPVPVSTWGSRRYYVTFIDDKTRLTHLYLMRNKSDTFAKYREYEARGTARKQTVHDTPAQNGVAERRNRIIMERVRALLHSSGLPKFLWGEAARHVIWLLNRTSMKVVDGKTPYEAAFGKKPDLREVREWGEKVWVRVEGGNELGGWVREGRWMGLDEKSKGVRVYWPDKRTVMVERNVYFDKTASSVSRLEGEDWEFIETTPDSMLDGLTSTPSVNTQASTSAPTPLVTPATTIPAPTDPTDSNTSNSSDHETLSEPETRSKRTRKQVLGFRPMHLASDSISFSDRIKPYQGFLVARWRSTPFVPNHHRQRPLSASLPALPSPLRVPAPCSPSTLLTAPLRDEYCAFVSTRACLKCKNMGVRSGTERTSLVVQGAPLPTLRVNRHRNTHDTCCNESQIQGTGGSTVRV</sequence>
<proteinExistence type="predicted"/>
<keyword evidence="27" id="KW-1185">Reference proteome</keyword>
<accession>A0A8S0X2D8</accession>
<evidence type="ECO:0000256" key="4">
    <source>
        <dbReference type="ARBA" id="ARBA00022664"/>
    </source>
</evidence>
<gene>
    <name evidence="26" type="ORF">AAE3_LOCUS7187</name>
</gene>
<dbReference type="GO" id="GO:0006508">
    <property type="term" value="P:proteolysis"/>
    <property type="evidence" value="ECO:0007669"/>
    <property type="project" value="UniProtKB-KW"/>
</dbReference>
<keyword evidence="7" id="KW-0540">Nuclease</keyword>
<feature type="compositionally biased region" description="Basic and acidic residues" evidence="23">
    <location>
        <begin position="877"/>
        <end position="889"/>
    </location>
</feature>
<dbReference type="Pfam" id="PF14223">
    <property type="entry name" value="Retrotran_gag_2"/>
    <property type="match status" value="1"/>
</dbReference>
<dbReference type="InterPro" id="IPR025724">
    <property type="entry name" value="GAG-pre-integrase_dom"/>
</dbReference>
<dbReference type="GO" id="GO:0006397">
    <property type="term" value="P:mRNA processing"/>
    <property type="evidence" value="ECO:0007669"/>
    <property type="project" value="UniProtKB-KW"/>
</dbReference>
<keyword evidence="16" id="KW-0695">RNA-directed DNA polymerase</keyword>
<dbReference type="GO" id="GO:0004519">
    <property type="term" value="F:endonuclease activity"/>
    <property type="evidence" value="ECO:0007669"/>
    <property type="project" value="UniProtKB-KW"/>
</dbReference>
<dbReference type="InterPro" id="IPR012337">
    <property type="entry name" value="RNaseH-like_sf"/>
</dbReference>
<dbReference type="SUPFAM" id="SSF57756">
    <property type="entry name" value="Retrovirus zinc finger-like domains"/>
    <property type="match status" value="1"/>
</dbReference>
<dbReference type="Proteomes" id="UP000467700">
    <property type="component" value="Unassembled WGS sequence"/>
</dbReference>
<dbReference type="Pfam" id="PF13976">
    <property type="entry name" value="gag_pre-integrs"/>
    <property type="match status" value="1"/>
</dbReference>
<dbReference type="GO" id="GO:0005634">
    <property type="term" value="C:nucleus"/>
    <property type="evidence" value="ECO:0007669"/>
    <property type="project" value="UniProtKB-ARBA"/>
</dbReference>
<dbReference type="GO" id="GO:0008233">
    <property type="term" value="F:peptidase activity"/>
    <property type="evidence" value="ECO:0007669"/>
    <property type="project" value="UniProtKB-KW"/>
</dbReference>
<dbReference type="OrthoDB" id="7691805at2759"/>
<evidence type="ECO:0000256" key="10">
    <source>
        <dbReference type="ARBA" id="ARBA00022759"/>
    </source>
</evidence>
<feature type="compositionally biased region" description="Low complexity" evidence="23">
    <location>
        <begin position="847"/>
        <end position="876"/>
    </location>
</feature>
<dbReference type="EMBL" id="CACVBS010000046">
    <property type="protein sequence ID" value="CAA7264972.1"/>
    <property type="molecule type" value="Genomic_DNA"/>
</dbReference>
<evidence type="ECO:0000256" key="13">
    <source>
        <dbReference type="ARBA" id="ARBA00022842"/>
    </source>
</evidence>
<keyword evidence="22" id="KW-0863">Zinc-finger</keyword>
<protein>
    <recommendedName>
        <fullName evidence="28">Polyprotein</fullName>
    </recommendedName>
</protein>
<keyword evidence="18" id="KW-0917">Virion maturation</keyword>